<dbReference type="Gene3D" id="3.40.630.30">
    <property type="match status" value="1"/>
</dbReference>
<accession>A0A167LEX7</accession>
<name>A0A167LEX7_9GAMM</name>
<dbReference type="RefSeq" id="WP_063381770.1">
    <property type="nucleotide sequence ID" value="NZ_AUXX01000027.1"/>
</dbReference>
<evidence type="ECO:0000259" key="1">
    <source>
        <dbReference type="PROSITE" id="PS51186"/>
    </source>
</evidence>
<dbReference type="CDD" id="cd04301">
    <property type="entry name" value="NAT_SF"/>
    <property type="match status" value="1"/>
</dbReference>
<sequence length="149" mass="16855">MEIRQAEPQDIEQLTALITTVSELDVLPQFNTQGQQEYMNRVIPDIETTFNTKLFDTFVAVELDKVVGFAALRDKNYITHLFVAKEAQGLGLGKTLLDKLLSQTSAKNISLRASINAQYFYQHYGFVATEPESEFMGIRFVPMALTKQT</sequence>
<comment type="caution">
    <text evidence="2">The sequence shown here is derived from an EMBL/GenBank/DDBJ whole genome shotgun (WGS) entry which is preliminary data.</text>
</comment>
<feature type="domain" description="N-acetyltransferase" evidence="1">
    <location>
        <begin position="1"/>
        <end position="148"/>
    </location>
</feature>
<dbReference type="InterPro" id="IPR052564">
    <property type="entry name" value="N-acetyltrans/Recomb-assoc"/>
</dbReference>
<dbReference type="SUPFAM" id="SSF55729">
    <property type="entry name" value="Acyl-CoA N-acyltransferases (Nat)"/>
    <property type="match status" value="1"/>
</dbReference>
<evidence type="ECO:0000313" key="2">
    <source>
        <dbReference type="EMBL" id="KZN64400.1"/>
    </source>
</evidence>
<dbReference type="Proteomes" id="UP000076661">
    <property type="component" value="Unassembled WGS sequence"/>
</dbReference>
<protein>
    <recommendedName>
        <fullName evidence="1">N-acetyltransferase domain-containing protein</fullName>
    </recommendedName>
</protein>
<dbReference type="InterPro" id="IPR016181">
    <property type="entry name" value="Acyl_CoA_acyltransferase"/>
</dbReference>
<dbReference type="PROSITE" id="PS51186">
    <property type="entry name" value="GNAT"/>
    <property type="match status" value="1"/>
</dbReference>
<dbReference type="EMBL" id="AUXX01000027">
    <property type="protein sequence ID" value="KZN64400.1"/>
    <property type="molecule type" value="Genomic_DNA"/>
</dbReference>
<dbReference type="GO" id="GO:0016747">
    <property type="term" value="F:acyltransferase activity, transferring groups other than amino-acyl groups"/>
    <property type="evidence" value="ECO:0007669"/>
    <property type="project" value="InterPro"/>
</dbReference>
<dbReference type="PANTHER" id="PTHR43451">
    <property type="entry name" value="ACETYLTRANSFERASE (GNAT) FAMILY PROTEIN"/>
    <property type="match status" value="1"/>
</dbReference>
<evidence type="ECO:0000313" key="3">
    <source>
        <dbReference type="Proteomes" id="UP000076661"/>
    </source>
</evidence>
<dbReference type="AlphaFoldDB" id="A0A167LEX7"/>
<dbReference type="PATRIC" id="fig|1365257.3.peg.3244"/>
<reference evidence="2 3" key="1">
    <citation type="submission" date="2013-07" db="EMBL/GenBank/DDBJ databases">
        <title>Comparative Genomic and Metabolomic Analysis of Twelve Strains of Pseudoalteromonas luteoviolacea.</title>
        <authorList>
            <person name="Vynne N.G."/>
            <person name="Mansson M."/>
            <person name="Gram L."/>
        </authorList>
    </citation>
    <scope>NUCLEOTIDE SEQUENCE [LARGE SCALE GENOMIC DNA]</scope>
    <source>
        <strain evidence="2 3">S4060-1</strain>
    </source>
</reference>
<dbReference type="PANTHER" id="PTHR43451:SF1">
    <property type="entry name" value="ACETYLTRANSFERASE"/>
    <property type="match status" value="1"/>
</dbReference>
<proteinExistence type="predicted"/>
<dbReference type="InterPro" id="IPR000182">
    <property type="entry name" value="GNAT_dom"/>
</dbReference>
<organism evidence="2 3">
    <name type="scientific">Pseudoalteromonas luteoviolacea S4060-1</name>
    <dbReference type="NCBI Taxonomy" id="1365257"/>
    <lineage>
        <taxon>Bacteria</taxon>
        <taxon>Pseudomonadati</taxon>
        <taxon>Pseudomonadota</taxon>
        <taxon>Gammaproteobacteria</taxon>
        <taxon>Alteromonadales</taxon>
        <taxon>Pseudoalteromonadaceae</taxon>
        <taxon>Pseudoalteromonas</taxon>
    </lineage>
</organism>
<gene>
    <name evidence="2" type="ORF">N478_22150</name>
</gene>
<dbReference type="Pfam" id="PF13673">
    <property type="entry name" value="Acetyltransf_10"/>
    <property type="match status" value="1"/>
</dbReference>